<sequence>MADTQLKRERDDVDPELVSSLHEKPSDAQKTKSEDSSTGKRWTSEQDDALRSAVEEFGQRNWKAIASRVPGRNHAQCLQRWNKVLKPGLVKGHWSYEEDSILERMVLQGCHSWAEVATAIPGRTAKQCRERWRNHLDPSINKSPFTPEEDITIQRAYETLGNRWTQIAELLPGRTEDAVKLRWKALNPNQKTNAKPGRPRLMPGMNANKPRSTAPPSPADVATNMASAAPLGVPMSADMAGMYAHPPPAGYVAELGAHIDPMMSQMRPGMQGVQPAHTGPNGLPEPSVEPLSGDANEVVDSKEAAMLKELLRSGSNSLLSFGSSRGLSSFNDMSPEELMASGELDDLLRQVSLANDNSVASSRSLESKTKLTESFKQSLGSLGRQEDKEMFQQIYNGLHGDENLPHDPNMYKSYSSQSGRNLLHSLEYEGERDDAPPGIAAAMNSVADDIDELDLLRPIRKGVQY</sequence>
<feature type="compositionally biased region" description="Basic and acidic residues" evidence="4">
    <location>
        <begin position="1"/>
        <end position="11"/>
    </location>
</feature>
<dbReference type="Proteomes" id="UP001146120">
    <property type="component" value="Unassembled WGS sequence"/>
</dbReference>
<feature type="domain" description="Myb-like" evidence="5">
    <location>
        <begin position="86"/>
        <end position="136"/>
    </location>
</feature>
<evidence type="ECO:0000256" key="3">
    <source>
        <dbReference type="ARBA" id="ARBA00023242"/>
    </source>
</evidence>
<accession>A0AAV2Z0B0</accession>
<evidence type="ECO:0000313" key="7">
    <source>
        <dbReference type="EMBL" id="DBA00778.1"/>
    </source>
</evidence>
<protein>
    <submittedName>
        <fullName evidence="7">Uncharacterized protein</fullName>
    </submittedName>
</protein>
<keyword evidence="3" id="KW-0539">Nucleus</keyword>
<dbReference type="InterPro" id="IPR001005">
    <property type="entry name" value="SANT/Myb"/>
</dbReference>
<dbReference type="PANTHER" id="PTHR45614">
    <property type="entry name" value="MYB PROTEIN-RELATED"/>
    <property type="match status" value="1"/>
</dbReference>
<dbReference type="FunFam" id="1.10.10.60:FF:000016">
    <property type="entry name" value="Transcriptional activator Myb isoform A"/>
    <property type="match status" value="1"/>
</dbReference>
<evidence type="ECO:0000256" key="4">
    <source>
        <dbReference type="SAM" id="MobiDB-lite"/>
    </source>
</evidence>
<dbReference type="Gene3D" id="1.10.10.60">
    <property type="entry name" value="Homeodomain-like"/>
    <property type="match status" value="3"/>
</dbReference>
<dbReference type="EMBL" id="DAKRPA010000058">
    <property type="protein sequence ID" value="DBA00778.1"/>
    <property type="molecule type" value="Genomic_DNA"/>
</dbReference>
<keyword evidence="2" id="KW-0804">Transcription</keyword>
<feature type="domain" description="HTH myb-type" evidence="6">
    <location>
        <begin position="90"/>
        <end position="136"/>
    </location>
</feature>
<dbReference type="InterPro" id="IPR017930">
    <property type="entry name" value="Myb_dom"/>
</dbReference>
<keyword evidence="8" id="KW-1185">Reference proteome</keyword>
<name>A0AAV2Z0B0_9STRA</name>
<dbReference type="AlphaFoldDB" id="A0AAV2Z0B0"/>
<dbReference type="GO" id="GO:0000978">
    <property type="term" value="F:RNA polymerase II cis-regulatory region sequence-specific DNA binding"/>
    <property type="evidence" value="ECO:0007669"/>
    <property type="project" value="TreeGrafter"/>
</dbReference>
<evidence type="ECO:0000256" key="2">
    <source>
        <dbReference type="ARBA" id="ARBA00023163"/>
    </source>
</evidence>
<dbReference type="SMART" id="SM00717">
    <property type="entry name" value="SANT"/>
    <property type="match status" value="3"/>
</dbReference>
<dbReference type="InterPro" id="IPR009057">
    <property type="entry name" value="Homeodomain-like_sf"/>
</dbReference>
<reference evidence="7" key="2">
    <citation type="journal article" date="2023" name="Microbiol Resour">
        <title>Decontamination and Annotation of the Draft Genome Sequence of the Oomycete Lagenidium giganteum ARSEF 373.</title>
        <authorList>
            <person name="Morgan W.R."/>
            <person name="Tartar A."/>
        </authorList>
    </citation>
    <scope>NUCLEOTIDE SEQUENCE</scope>
    <source>
        <strain evidence="7">ARSEF 373</strain>
    </source>
</reference>
<organism evidence="7 8">
    <name type="scientific">Lagenidium giganteum</name>
    <dbReference type="NCBI Taxonomy" id="4803"/>
    <lineage>
        <taxon>Eukaryota</taxon>
        <taxon>Sar</taxon>
        <taxon>Stramenopiles</taxon>
        <taxon>Oomycota</taxon>
        <taxon>Peronosporomycetes</taxon>
        <taxon>Pythiales</taxon>
        <taxon>Pythiaceae</taxon>
    </lineage>
</organism>
<dbReference type="GO" id="GO:0000981">
    <property type="term" value="F:DNA-binding transcription factor activity, RNA polymerase II-specific"/>
    <property type="evidence" value="ECO:0007669"/>
    <property type="project" value="TreeGrafter"/>
</dbReference>
<dbReference type="Pfam" id="PF13921">
    <property type="entry name" value="Myb_DNA-bind_6"/>
    <property type="match status" value="1"/>
</dbReference>
<evidence type="ECO:0000259" key="6">
    <source>
        <dbReference type="PROSITE" id="PS51294"/>
    </source>
</evidence>
<dbReference type="Pfam" id="PF00249">
    <property type="entry name" value="Myb_DNA-binding"/>
    <property type="match status" value="1"/>
</dbReference>
<dbReference type="PANTHER" id="PTHR45614:SF241">
    <property type="entry name" value="MYB-LIKE DNA-BINDING PROTEIN"/>
    <property type="match status" value="1"/>
</dbReference>
<evidence type="ECO:0000256" key="1">
    <source>
        <dbReference type="ARBA" id="ARBA00023015"/>
    </source>
</evidence>
<dbReference type="CDD" id="cd00167">
    <property type="entry name" value="SANT"/>
    <property type="match status" value="3"/>
</dbReference>
<keyword evidence="1" id="KW-0805">Transcription regulation</keyword>
<reference evidence="7" key="1">
    <citation type="submission" date="2022-11" db="EMBL/GenBank/DDBJ databases">
        <authorList>
            <person name="Morgan W.R."/>
            <person name="Tartar A."/>
        </authorList>
    </citation>
    <scope>NUCLEOTIDE SEQUENCE</scope>
    <source>
        <strain evidence="7">ARSEF 373</strain>
    </source>
</reference>
<feature type="domain" description="Myb-like" evidence="5">
    <location>
        <begin position="137"/>
        <end position="187"/>
    </location>
</feature>
<feature type="region of interest" description="Disordered" evidence="4">
    <location>
        <begin position="189"/>
        <end position="219"/>
    </location>
</feature>
<feature type="domain" description="HTH myb-type" evidence="6">
    <location>
        <begin position="41"/>
        <end position="89"/>
    </location>
</feature>
<feature type="domain" description="HTH myb-type" evidence="6">
    <location>
        <begin position="137"/>
        <end position="191"/>
    </location>
</feature>
<gene>
    <name evidence="7" type="ORF">N0F65_004683</name>
</gene>
<feature type="region of interest" description="Disordered" evidence="4">
    <location>
        <begin position="1"/>
        <end position="46"/>
    </location>
</feature>
<dbReference type="GO" id="GO:0005634">
    <property type="term" value="C:nucleus"/>
    <property type="evidence" value="ECO:0007669"/>
    <property type="project" value="TreeGrafter"/>
</dbReference>
<dbReference type="InterPro" id="IPR050560">
    <property type="entry name" value="MYB_TF"/>
</dbReference>
<comment type="caution">
    <text evidence="7">The sequence shown here is derived from an EMBL/GenBank/DDBJ whole genome shotgun (WGS) entry which is preliminary data.</text>
</comment>
<dbReference type="PROSITE" id="PS51294">
    <property type="entry name" value="HTH_MYB"/>
    <property type="match status" value="3"/>
</dbReference>
<proteinExistence type="predicted"/>
<evidence type="ECO:0000313" key="8">
    <source>
        <dbReference type="Proteomes" id="UP001146120"/>
    </source>
</evidence>
<dbReference type="PROSITE" id="PS50090">
    <property type="entry name" value="MYB_LIKE"/>
    <property type="match status" value="3"/>
</dbReference>
<feature type="compositionally biased region" description="Basic and acidic residues" evidence="4">
    <location>
        <begin position="21"/>
        <end position="46"/>
    </location>
</feature>
<feature type="domain" description="Myb-like" evidence="5">
    <location>
        <begin position="34"/>
        <end position="85"/>
    </location>
</feature>
<evidence type="ECO:0000259" key="5">
    <source>
        <dbReference type="PROSITE" id="PS50090"/>
    </source>
</evidence>
<dbReference type="SUPFAM" id="SSF46689">
    <property type="entry name" value="Homeodomain-like"/>
    <property type="match status" value="2"/>
</dbReference>